<dbReference type="PANTHER" id="PTHR12526">
    <property type="entry name" value="GLYCOSYLTRANSFERASE"/>
    <property type="match status" value="1"/>
</dbReference>
<evidence type="ECO:0000313" key="1">
    <source>
        <dbReference type="EMBL" id="PBD19669.1"/>
    </source>
</evidence>
<dbReference type="GO" id="GO:0016757">
    <property type="term" value="F:glycosyltransferase activity"/>
    <property type="evidence" value="ECO:0007669"/>
    <property type="project" value="TreeGrafter"/>
</dbReference>
<dbReference type="AlphaFoldDB" id="A0A2A3JYY7"/>
<dbReference type="Gene3D" id="3.40.50.2000">
    <property type="entry name" value="Glycogen Phosphorylase B"/>
    <property type="match status" value="2"/>
</dbReference>
<keyword evidence="1" id="KW-0808">Transferase</keyword>
<organism evidence="1">
    <name type="scientific">Alloyangia mangrovi</name>
    <dbReference type="NCBI Taxonomy" id="1779329"/>
    <lineage>
        <taxon>Bacteria</taxon>
        <taxon>Pseudomonadati</taxon>
        <taxon>Pseudomonadota</taxon>
        <taxon>Alphaproteobacteria</taxon>
        <taxon>Rhodobacterales</taxon>
        <taxon>Roseobacteraceae</taxon>
        <taxon>Alloyangia</taxon>
    </lineage>
</organism>
<dbReference type="OrthoDB" id="9790710at2"/>
<reference evidence="1" key="1">
    <citation type="submission" date="2017-09" db="EMBL/GenBank/DDBJ databases">
        <title>Yangia sp. SAOS 153D whole genome sequencing.</title>
        <authorList>
            <person name="Verma A."/>
            <person name="Krishnamurthi S."/>
        </authorList>
    </citation>
    <scope>NUCLEOTIDE SEQUENCE [LARGE SCALE GENOMIC DNA]</scope>
    <source>
        <strain evidence="1">SAOS 153D</strain>
    </source>
</reference>
<dbReference type="SUPFAM" id="SSF53756">
    <property type="entry name" value="UDP-Glycosyltransferase/glycogen phosphorylase"/>
    <property type="match status" value="1"/>
</dbReference>
<dbReference type="PANTHER" id="PTHR12526:SF590">
    <property type="entry name" value="ALPHA-MALTOSE-1-PHOSPHATE SYNTHASE"/>
    <property type="match status" value="1"/>
</dbReference>
<proteinExistence type="predicted"/>
<dbReference type="EMBL" id="NTHN01000107">
    <property type="protein sequence ID" value="PBD19669.1"/>
    <property type="molecule type" value="Genomic_DNA"/>
</dbReference>
<gene>
    <name evidence="1" type="ORF">CLG85_08060</name>
</gene>
<sequence length="395" mass="43570">MGSLGEMKDFSTVGPARLRGLLVIRGSFSHINAQLEAALRKVRPEITLDVIDVGKEFKENMLSQLRCLLGVQREYGLSSWSSKDMLRYRLARSRAYYQAVSETVRDRFDPADYDFTLQTQSLFNAALPGIPNFVYTDHVARAGMSSLQGLFGAPSDGWFACESQIYTQAQHVFTFGPKIRRMLLEQYGIAPDKTSAIGAGASVLPKRPVELSTERFARRRILFVGVDWERKGGPELVDAFKLLRERLPDVTLTVIGCSPDVQVEGVEVLGRLPLEEVAEHFHEAACFCMPSRLEPFGVVFCEAMQFGLPVVATDVGDIGSIVVEGETGHVVPARNPEALSEALFQTLAMPDRALRLGTAAKARAPQFTWDAVAQRIAAHFPGEPAAPRAELEVAW</sequence>
<accession>A0A2A3JYY7</accession>
<protein>
    <submittedName>
        <fullName evidence="1">Glycosyl transferase</fullName>
    </submittedName>
</protein>
<dbReference type="Pfam" id="PF13692">
    <property type="entry name" value="Glyco_trans_1_4"/>
    <property type="match status" value="1"/>
</dbReference>
<name>A0A2A3JYY7_9RHOB</name>
<comment type="caution">
    <text evidence="1">The sequence shown here is derived from an EMBL/GenBank/DDBJ whole genome shotgun (WGS) entry which is preliminary data.</text>
</comment>
<dbReference type="CDD" id="cd03801">
    <property type="entry name" value="GT4_PimA-like"/>
    <property type="match status" value="1"/>
</dbReference>